<feature type="region of interest" description="Disordered" evidence="1">
    <location>
        <begin position="269"/>
        <end position="290"/>
    </location>
</feature>
<protein>
    <submittedName>
        <fullName evidence="2">Uncharacterized protein</fullName>
    </submittedName>
</protein>
<reference evidence="2 3" key="1">
    <citation type="submission" date="2015-01" db="EMBL/GenBank/DDBJ databases">
        <title>Draft genome of the acidophilic iron oxidizer Ferrimicrobium acidiphilum strain T23.</title>
        <authorList>
            <person name="Poehlein A."/>
            <person name="Eisen S."/>
            <person name="Schloemann M."/>
            <person name="Johnson B.D."/>
            <person name="Daniel R."/>
            <person name="Muehling M."/>
        </authorList>
    </citation>
    <scope>NUCLEOTIDE SEQUENCE [LARGE SCALE GENOMIC DNA]</scope>
    <source>
        <strain evidence="2 3">T23</strain>
    </source>
</reference>
<evidence type="ECO:0000313" key="3">
    <source>
        <dbReference type="Proteomes" id="UP000032336"/>
    </source>
</evidence>
<gene>
    <name evidence="2" type="ORF">FEAC_14270</name>
</gene>
<keyword evidence="3" id="KW-1185">Reference proteome</keyword>
<dbReference type="AlphaFoldDB" id="A0A0D8FU33"/>
<proteinExistence type="predicted"/>
<sequence>MADDRASEEFVPIRAVEAMFGMGSGGVEDVLRYQAVPVLGFPIPLPGDAFQVLSRCLRSGDLEEHVTITCLSHYSAAQLVSMYSEVLTREGMQQIHPKLPMAIQPRALNGSVVLHFGSRDLGRGWFIGVSPEGDVTRSLVRTMPKHMLEMEASGPRRFQASIELPQFTALVRSPDVVAFHGGGSGGSESESYERISVESKAGLATMVALIEQSLHDADIHVDEVEVGEHTAVVFWSQPDQSLLGSVSLFLDDRIDDANRFYINTEGVKRRQGQSSHHQIGWTLIPPNRPS</sequence>
<evidence type="ECO:0000313" key="2">
    <source>
        <dbReference type="EMBL" id="KJE76780.1"/>
    </source>
</evidence>
<dbReference type="GeneID" id="78372621"/>
<organism evidence="2 3">
    <name type="scientific">Ferrimicrobium acidiphilum DSM 19497</name>
    <dbReference type="NCBI Taxonomy" id="1121877"/>
    <lineage>
        <taxon>Bacteria</taxon>
        <taxon>Bacillati</taxon>
        <taxon>Actinomycetota</taxon>
        <taxon>Acidimicrobiia</taxon>
        <taxon>Acidimicrobiales</taxon>
        <taxon>Acidimicrobiaceae</taxon>
        <taxon>Ferrimicrobium</taxon>
    </lineage>
</organism>
<dbReference type="Proteomes" id="UP000032336">
    <property type="component" value="Unassembled WGS sequence"/>
</dbReference>
<dbReference type="EMBL" id="JXUW01000011">
    <property type="protein sequence ID" value="KJE76780.1"/>
    <property type="molecule type" value="Genomic_DNA"/>
</dbReference>
<evidence type="ECO:0000256" key="1">
    <source>
        <dbReference type="SAM" id="MobiDB-lite"/>
    </source>
</evidence>
<dbReference type="RefSeq" id="WP_035389712.1">
    <property type="nucleotide sequence ID" value="NZ_JQKF01000015.1"/>
</dbReference>
<comment type="caution">
    <text evidence="2">The sequence shown here is derived from an EMBL/GenBank/DDBJ whole genome shotgun (WGS) entry which is preliminary data.</text>
</comment>
<accession>A0A0D8FU33</accession>
<name>A0A0D8FU33_9ACTN</name>